<reference evidence="3 4" key="1">
    <citation type="journal article" date="2009" name="PLoS ONE">
        <title>The complete genome of Teredinibacter turnerae T7901: an intracellular endosymbiont of marine wood-boring bivalves (shipworms).</title>
        <authorList>
            <person name="Yang J.C."/>
            <person name="Madupu R."/>
            <person name="Durkin A.S."/>
            <person name="Ekborg N.A."/>
            <person name="Pedamallu C.S."/>
            <person name="Hostetler J.B."/>
            <person name="Radune D."/>
            <person name="Toms B.S."/>
            <person name="Henrissat B."/>
            <person name="Coutinho P.M."/>
            <person name="Schwarz S."/>
            <person name="Field L."/>
            <person name="Trindade-Silva A.E."/>
            <person name="Soares C.A.G."/>
            <person name="Elshahawi S."/>
            <person name="Hanora A."/>
            <person name="Schmidt E.W."/>
            <person name="Haygood M.G."/>
            <person name="Posfai J."/>
            <person name="Benner J."/>
            <person name="Madinger C."/>
            <person name="Nove J."/>
            <person name="Anton B."/>
            <person name="Chaudhary K."/>
            <person name="Foster J."/>
            <person name="Holman A."/>
            <person name="Kumar S."/>
            <person name="Lessard P.A."/>
            <person name="Luyten Y.A."/>
            <person name="Slatko B."/>
            <person name="Wood N."/>
            <person name="Wu B."/>
            <person name="Teplitski M."/>
            <person name="Mougous J.D."/>
            <person name="Ward N."/>
            <person name="Eisen J.A."/>
            <person name="Badger J.H."/>
            <person name="Distel D.L."/>
        </authorList>
    </citation>
    <scope>NUCLEOTIDE SEQUENCE [LARGE SCALE GENOMIC DNA]</scope>
    <source>
        <strain evidence="4">ATCC 39867 / T7901</strain>
    </source>
</reference>
<feature type="chain" id="PRO_5002946328" evidence="1">
    <location>
        <begin position="24"/>
        <end position="698"/>
    </location>
</feature>
<dbReference type="Gene3D" id="2.60.40.10">
    <property type="entry name" value="Immunoglobulins"/>
    <property type="match status" value="1"/>
</dbReference>
<feature type="domain" description="Pesticidal crystal protein Cry22Aa Ig-like" evidence="2">
    <location>
        <begin position="56"/>
        <end position="129"/>
    </location>
</feature>
<evidence type="ECO:0000256" key="1">
    <source>
        <dbReference type="SAM" id="SignalP"/>
    </source>
</evidence>
<sequence>MKTFVAAPTFLLLTACGASQVTAGTAGNSNIQSDVIRSGYEAPESKESTTSEAPLLTILGEQSVSVELGSDYEDMGVLEAIGSDGEDLYSSVTVDTSELNTEEPGSYRVLYSVTDSQGETTTVGRDVTVVTQPESAPLVGSAVTARLNVLTRKVGVAPETMYFSAMKSTSFNETDYLGGTDAEAIAVSKLTYHFNFDDTDSGYFNTTGKSRNSQVSGAPRAIHTFDCKGATDPNWVWNYFGDEAGDGACVFNVQVRVQDTFGEYDTAAVEVAIKTQEDAYAPEKTYCISATSNWEGCPAGAIHANDSLLPGEYSGNRVLYQRGSEVTYSNIGISHGEKNVTIDTYGVGSRPVVGNIYVGSELVNDTTAATFDTFVAEDAPNGDRTVRSGWAYDITVTGLRVGILTGGQAVTLMTAHDLDMDWSETPNEDGFGRIYFASNANWCGKTDKLDCANVHYPYGSFITDSVIKGYTGSLPLINIGCFNSCMIVNSGMAGNEVNISDEHNSRVMGSWGLVVSNNWFRGNHLGGSGAKAKLTLRVPGSDRTAYQLSTTANPENFAANGHIRTEERSEQFISSYAMVVDNKINDPEQDPNSVSGSFVGLDKYHRYSGVYNNEFLADAVTAESGKFTVLGMNGMHLYAVNNSIPSVYAPCSRSSTEVDGYHDTATIQAISTDWSEFNAPKGSQCSRLEAPMVVPAAP</sequence>
<dbReference type="Pfam" id="PF16403">
    <property type="entry name" value="Bact_surface_Ig-like"/>
    <property type="match status" value="1"/>
</dbReference>
<dbReference type="Proteomes" id="UP000009080">
    <property type="component" value="Chromosome"/>
</dbReference>
<evidence type="ECO:0000313" key="4">
    <source>
        <dbReference type="Proteomes" id="UP000009080"/>
    </source>
</evidence>
<keyword evidence="1" id="KW-0732">Signal</keyword>
<protein>
    <submittedName>
        <fullName evidence="3">Lipoprotein</fullName>
    </submittedName>
</protein>
<dbReference type="eggNOG" id="COG3266">
    <property type="taxonomic scope" value="Bacteria"/>
</dbReference>
<organism evidence="3 4">
    <name type="scientific">Teredinibacter turnerae (strain ATCC 39867 / T7901)</name>
    <dbReference type="NCBI Taxonomy" id="377629"/>
    <lineage>
        <taxon>Bacteria</taxon>
        <taxon>Pseudomonadati</taxon>
        <taxon>Pseudomonadota</taxon>
        <taxon>Gammaproteobacteria</taxon>
        <taxon>Cellvibrionales</taxon>
        <taxon>Cellvibrionaceae</taxon>
        <taxon>Teredinibacter</taxon>
    </lineage>
</organism>
<keyword evidence="3" id="KW-0449">Lipoprotein</keyword>
<dbReference type="InterPro" id="IPR013783">
    <property type="entry name" value="Ig-like_fold"/>
</dbReference>
<evidence type="ECO:0000259" key="2">
    <source>
        <dbReference type="Pfam" id="PF16403"/>
    </source>
</evidence>
<proteinExistence type="predicted"/>
<dbReference type="AlphaFoldDB" id="C5BIC1"/>
<gene>
    <name evidence="3" type="ordered locus">TERTU_4303</name>
</gene>
<evidence type="ECO:0000313" key="3">
    <source>
        <dbReference type="EMBL" id="ACR14286.1"/>
    </source>
</evidence>
<dbReference type="HOGENOM" id="CLU_015457_0_0_6"/>
<name>C5BIC1_TERTT</name>
<dbReference type="OrthoDB" id="5705228at2"/>
<accession>C5BIC1</accession>
<dbReference type="EMBL" id="CP001614">
    <property type="protein sequence ID" value="ACR14286.1"/>
    <property type="molecule type" value="Genomic_DNA"/>
</dbReference>
<dbReference type="PROSITE" id="PS51257">
    <property type="entry name" value="PROKAR_LIPOPROTEIN"/>
    <property type="match status" value="1"/>
</dbReference>
<dbReference type="KEGG" id="ttu:TERTU_4303"/>
<keyword evidence="4" id="KW-1185">Reference proteome</keyword>
<feature type="signal peptide" evidence="1">
    <location>
        <begin position="1"/>
        <end position="23"/>
    </location>
</feature>
<dbReference type="RefSeq" id="WP_015820402.1">
    <property type="nucleotide sequence ID" value="NC_012997.1"/>
</dbReference>
<dbReference type="InterPro" id="IPR032179">
    <property type="entry name" value="Cry22Aa_Ig-like"/>
</dbReference>